<gene>
    <name evidence="2" type="ORF">EI42_02235</name>
</gene>
<evidence type="ECO:0000313" key="2">
    <source>
        <dbReference type="EMBL" id="PZW31138.1"/>
    </source>
</evidence>
<evidence type="ECO:0000313" key="3">
    <source>
        <dbReference type="Proteomes" id="UP000248806"/>
    </source>
</evidence>
<protein>
    <submittedName>
        <fullName evidence="2">Uncharacterized protein</fullName>
    </submittedName>
</protein>
<organism evidence="2 3">
    <name type="scientific">Thermosporothrix hazakensis</name>
    <dbReference type="NCBI Taxonomy" id="644383"/>
    <lineage>
        <taxon>Bacteria</taxon>
        <taxon>Bacillati</taxon>
        <taxon>Chloroflexota</taxon>
        <taxon>Ktedonobacteria</taxon>
        <taxon>Ktedonobacterales</taxon>
        <taxon>Thermosporotrichaceae</taxon>
        <taxon>Thermosporothrix</taxon>
    </lineage>
</organism>
<sequence>MLVDAVTGTALAFWLRNEHFLLVSPLVQLALYGLLLLFSLALCRRRG</sequence>
<keyword evidence="1" id="KW-0812">Transmembrane</keyword>
<reference evidence="2 3" key="1">
    <citation type="submission" date="2018-06" db="EMBL/GenBank/DDBJ databases">
        <title>Genomic Encyclopedia of Archaeal and Bacterial Type Strains, Phase II (KMG-II): from individual species to whole genera.</title>
        <authorList>
            <person name="Goeker M."/>
        </authorList>
    </citation>
    <scope>NUCLEOTIDE SEQUENCE [LARGE SCALE GENOMIC DNA]</scope>
    <source>
        <strain evidence="2 3">ATCC BAA-1881</strain>
    </source>
</reference>
<dbReference type="Proteomes" id="UP000248806">
    <property type="component" value="Unassembled WGS sequence"/>
</dbReference>
<proteinExistence type="predicted"/>
<accession>A0A326U7S8</accession>
<dbReference type="AlphaFoldDB" id="A0A326U7S8"/>
<keyword evidence="3" id="KW-1185">Reference proteome</keyword>
<comment type="caution">
    <text evidence="2">The sequence shown here is derived from an EMBL/GenBank/DDBJ whole genome shotgun (WGS) entry which is preliminary data.</text>
</comment>
<keyword evidence="1" id="KW-1133">Transmembrane helix</keyword>
<name>A0A326U7S8_THEHA</name>
<dbReference type="EMBL" id="QKUF01000006">
    <property type="protein sequence ID" value="PZW31138.1"/>
    <property type="molecule type" value="Genomic_DNA"/>
</dbReference>
<evidence type="ECO:0000256" key="1">
    <source>
        <dbReference type="SAM" id="Phobius"/>
    </source>
</evidence>
<keyword evidence="1" id="KW-0472">Membrane</keyword>
<feature type="transmembrane region" description="Helical" evidence="1">
    <location>
        <begin position="20"/>
        <end position="43"/>
    </location>
</feature>